<protein>
    <recommendedName>
        <fullName evidence="2">Glycosyltransferase</fullName>
    </recommendedName>
</protein>
<proteinExistence type="predicted"/>
<dbReference type="SUPFAM" id="SSF53756">
    <property type="entry name" value="UDP-Glycosyltransferase/glycogen phosphorylase"/>
    <property type="match status" value="1"/>
</dbReference>
<reference evidence="1" key="1">
    <citation type="journal article" date="2020" name="mSystems">
        <title>Genome- and Community-Level Interaction Insights into Carbon Utilization and Element Cycling Functions of Hydrothermarchaeota in Hydrothermal Sediment.</title>
        <authorList>
            <person name="Zhou Z."/>
            <person name="Liu Y."/>
            <person name="Xu W."/>
            <person name="Pan J."/>
            <person name="Luo Z.H."/>
            <person name="Li M."/>
        </authorList>
    </citation>
    <scope>NUCLEOTIDE SEQUENCE [LARGE SCALE GENOMIC DNA]</scope>
    <source>
        <strain evidence="1">SpSt-508</strain>
    </source>
</reference>
<dbReference type="Gene3D" id="3.40.50.2000">
    <property type="entry name" value="Glycogen Phosphorylase B"/>
    <property type="match status" value="2"/>
</dbReference>
<organism evidence="1">
    <name type="scientific">Schlesneria paludicola</name>
    <dbReference type="NCBI Taxonomy" id="360056"/>
    <lineage>
        <taxon>Bacteria</taxon>
        <taxon>Pseudomonadati</taxon>
        <taxon>Planctomycetota</taxon>
        <taxon>Planctomycetia</taxon>
        <taxon>Planctomycetales</taxon>
        <taxon>Planctomycetaceae</taxon>
        <taxon>Schlesneria</taxon>
    </lineage>
</organism>
<dbReference type="AlphaFoldDB" id="A0A7C4LLE6"/>
<sequence>MAMTLKALVLTKGRPNPPQMSVAVSLVQVGYDTLFVASQASEATRRYLEGRGVKMFELQPNAAAPRHLLTKAAYWWEFRRKAWHMLEQQGRVDLLWIGSADTALALGRRLLQRAYIFQIHELYDSLPFYRRHLRDYARAAKVVVVPEANRAAIFRSWYGLRRTPYVLPNKPLEHPRQRGLPITNEEARAALATVPADTRLVLYQGIIHPERDIRPVGQAVAELGPGWKFVVAGDDQGFLGAIRAACPEMLYVPYVPPPQHLEVTSRATIGVLAYCFDNLNNVFCAPNKVWEYAGFGLPMLGNDVPGLRLIEEHQAGLCADFHQPAAVKRALVELVRNQQRYSQAARLLYDRFEVGELVQEIAAAA</sequence>
<gene>
    <name evidence="1" type="ORF">ENS64_09875</name>
</gene>
<dbReference type="EMBL" id="DSVQ01000012">
    <property type="protein sequence ID" value="HGT39554.1"/>
    <property type="molecule type" value="Genomic_DNA"/>
</dbReference>
<evidence type="ECO:0000313" key="1">
    <source>
        <dbReference type="EMBL" id="HGT39554.1"/>
    </source>
</evidence>
<comment type="caution">
    <text evidence="1">The sequence shown here is derived from an EMBL/GenBank/DDBJ whole genome shotgun (WGS) entry which is preliminary data.</text>
</comment>
<evidence type="ECO:0008006" key="2">
    <source>
        <dbReference type="Google" id="ProtNLM"/>
    </source>
</evidence>
<name>A0A7C4LLE6_9PLAN</name>
<accession>A0A7C4LLE6</accession>